<keyword evidence="2" id="KW-1185">Reference proteome</keyword>
<accession>A0A9J5YUJ8</accession>
<reference evidence="1 2" key="1">
    <citation type="submission" date="2020-09" db="EMBL/GenBank/DDBJ databases">
        <title>De no assembly of potato wild relative species, Solanum commersonii.</title>
        <authorList>
            <person name="Cho K."/>
        </authorList>
    </citation>
    <scope>NUCLEOTIDE SEQUENCE [LARGE SCALE GENOMIC DNA]</scope>
    <source>
        <strain evidence="1">LZ3.2</strain>
        <tissue evidence="1">Leaf</tissue>
    </source>
</reference>
<sequence length="123" mass="14632">MYYKFCCPLLVFRREMDNKIFFKLGGKSYDLTDTNLASDSRFEWVESVGWYVRRMKLSREMGDQCGGWIEAEEETQLKNHLRWARIRVKGPLKEISAYVEVSDGEFNFSLPVWCEAPARFRRN</sequence>
<name>A0A9J5YUJ8_SOLCO</name>
<dbReference type="AlphaFoldDB" id="A0A9J5YUJ8"/>
<dbReference type="PANTHER" id="PTHR34427:SF10">
    <property type="entry name" value="DUF4283 DOMAIN-CONTAINING PROTEIN"/>
    <property type="match status" value="1"/>
</dbReference>
<evidence type="ECO:0000313" key="1">
    <source>
        <dbReference type="EMBL" id="KAG5603471.1"/>
    </source>
</evidence>
<dbReference type="PANTHER" id="PTHR34427">
    <property type="entry name" value="DUF4283 DOMAIN PROTEIN"/>
    <property type="match status" value="1"/>
</dbReference>
<gene>
    <name evidence="1" type="ORF">H5410_024963</name>
</gene>
<evidence type="ECO:0000313" key="2">
    <source>
        <dbReference type="Proteomes" id="UP000824120"/>
    </source>
</evidence>
<evidence type="ECO:0008006" key="3">
    <source>
        <dbReference type="Google" id="ProtNLM"/>
    </source>
</evidence>
<comment type="caution">
    <text evidence="1">The sequence shown here is derived from an EMBL/GenBank/DDBJ whole genome shotgun (WGS) entry which is preliminary data.</text>
</comment>
<protein>
    <recommendedName>
        <fullName evidence="3">DUF4283 domain-containing protein</fullName>
    </recommendedName>
</protein>
<proteinExistence type="predicted"/>
<organism evidence="1 2">
    <name type="scientific">Solanum commersonii</name>
    <name type="common">Commerson's wild potato</name>
    <name type="synonym">Commerson's nightshade</name>
    <dbReference type="NCBI Taxonomy" id="4109"/>
    <lineage>
        <taxon>Eukaryota</taxon>
        <taxon>Viridiplantae</taxon>
        <taxon>Streptophyta</taxon>
        <taxon>Embryophyta</taxon>
        <taxon>Tracheophyta</taxon>
        <taxon>Spermatophyta</taxon>
        <taxon>Magnoliopsida</taxon>
        <taxon>eudicotyledons</taxon>
        <taxon>Gunneridae</taxon>
        <taxon>Pentapetalae</taxon>
        <taxon>asterids</taxon>
        <taxon>lamiids</taxon>
        <taxon>Solanales</taxon>
        <taxon>Solanaceae</taxon>
        <taxon>Solanoideae</taxon>
        <taxon>Solaneae</taxon>
        <taxon>Solanum</taxon>
    </lineage>
</organism>
<dbReference type="EMBL" id="JACXVP010000005">
    <property type="protein sequence ID" value="KAG5603471.1"/>
    <property type="molecule type" value="Genomic_DNA"/>
</dbReference>
<dbReference type="Proteomes" id="UP000824120">
    <property type="component" value="Chromosome 5"/>
</dbReference>
<dbReference type="OrthoDB" id="1745573at2759"/>